<evidence type="ECO:0000256" key="2">
    <source>
        <dbReference type="ARBA" id="ARBA00022741"/>
    </source>
</evidence>
<dbReference type="PANTHER" id="PTHR11070:SF2">
    <property type="entry name" value="ATP-DEPENDENT DNA HELICASE SRS2"/>
    <property type="match status" value="1"/>
</dbReference>
<feature type="binding site" evidence="13">
    <location>
        <begin position="65"/>
        <end position="72"/>
    </location>
    <ligand>
        <name>ATP</name>
        <dbReference type="ChEBI" id="CHEBI:30616"/>
    </ligand>
</feature>
<dbReference type="Proteomes" id="UP000431269">
    <property type="component" value="Chromosome"/>
</dbReference>
<keyword evidence="5 13" id="KW-0067">ATP-binding</keyword>
<keyword evidence="7" id="KW-0413">Isomerase</keyword>
<sequence length="816" mass="91529">MLWLRALCSRFVLGCAFTDRIELNDSVENLPISQRAAAAPPYVASLNPEQRAAVEALDGPVLVLAGAGTGKTRVLTTRLAHLLSSGRAKPWGVLAVTFTNKASREMRERVEKLLGPGGGGLPWLGTFHSISARMLRTHAELVGLKNNFTILDPDDQIRLMKQIIDAEGIDEKRWPGRQLAGLIDSWKNRALTPEKVPKNEAFAFADGAGVKLYAIYQARLRILNACDFGDLLMHMIDVFQRHPDVLQTYHRKISHMMVDEYQDTNVAQYLWLRLLAQASKNLCVVGDDDQSIYGWRGAEVDNILRFEHDFPGAKVVRLERNYRSTGHILATASHLIANNRGRLGKTLFTDDEDGNRVKVRGVWDGEAEARLIADDIEQWRQGNRSYAECAVLVRAAWQMRAFEERFLMLRIPYKVIGGPRFFERAEVRDVHAYLRLIRSEDDDLAFERIVNQPKRGVGEGTVQKLHAHAGKPPVRFVTDNGPLFDEDTGEVVTEQAEAPGGATRFRTLIGAAREMTITDELPLKARTALRSFLSDLDRWREKSREISHVELAEIVLDESGYTEMLRNDKSPQAQTRLENLKELVQSMGQYDTLEAYLEHVALVLDIEAESDGENVQLSTLHAAKGLEFPLVFLPGWEEEVFPSKRSVDENGDKGLEEERRLAYVGITRARESARISFAANRQIYGRWQVVLPSRFIDELPAANVDAVSETGYGMQAPGVRDMAVEPFSSGYQSPGWRRAQERGAFKGKPPVIDGEARLVARSGDGDAHYRRGDRIFHQKFGYGQVRMVDGNKLTVDFDKAGEKRVIDSFVVPASAA</sequence>
<dbReference type="PANTHER" id="PTHR11070">
    <property type="entry name" value="UVRD / RECB / PCRA DNA HELICASE FAMILY MEMBER"/>
    <property type="match status" value="1"/>
</dbReference>
<comment type="catalytic activity">
    <reaction evidence="9">
        <text>Couples ATP hydrolysis with the unwinding of duplex DNA by translocating in the 3'-5' direction.</text>
        <dbReference type="EC" id="5.6.2.4"/>
    </reaction>
</comment>
<evidence type="ECO:0000256" key="4">
    <source>
        <dbReference type="ARBA" id="ARBA00022806"/>
    </source>
</evidence>
<dbReference type="CDD" id="cd18807">
    <property type="entry name" value="SF1_C_UvrD"/>
    <property type="match status" value="1"/>
</dbReference>
<dbReference type="CDD" id="cd17932">
    <property type="entry name" value="DEXQc_UvrD"/>
    <property type="match status" value="1"/>
</dbReference>
<evidence type="ECO:0000313" key="17">
    <source>
        <dbReference type="Proteomes" id="UP000431269"/>
    </source>
</evidence>
<dbReference type="GO" id="GO:0003677">
    <property type="term" value="F:DNA binding"/>
    <property type="evidence" value="ECO:0007669"/>
    <property type="project" value="UniProtKB-KW"/>
</dbReference>
<organism evidence="16 17">
    <name type="scientific">Terricaulis silvestris</name>
    <dbReference type="NCBI Taxonomy" id="2686094"/>
    <lineage>
        <taxon>Bacteria</taxon>
        <taxon>Pseudomonadati</taxon>
        <taxon>Pseudomonadota</taxon>
        <taxon>Alphaproteobacteria</taxon>
        <taxon>Caulobacterales</taxon>
        <taxon>Caulobacteraceae</taxon>
        <taxon>Terricaulis</taxon>
    </lineage>
</organism>
<evidence type="ECO:0000256" key="6">
    <source>
        <dbReference type="ARBA" id="ARBA00023125"/>
    </source>
</evidence>
<evidence type="ECO:0000313" key="16">
    <source>
        <dbReference type="EMBL" id="QGZ95930.1"/>
    </source>
</evidence>
<comment type="catalytic activity">
    <reaction evidence="12">
        <text>ATP + H2O = ADP + phosphate + H(+)</text>
        <dbReference type="Rhea" id="RHEA:13065"/>
        <dbReference type="ChEBI" id="CHEBI:15377"/>
        <dbReference type="ChEBI" id="CHEBI:15378"/>
        <dbReference type="ChEBI" id="CHEBI:30616"/>
        <dbReference type="ChEBI" id="CHEBI:43474"/>
        <dbReference type="ChEBI" id="CHEBI:456216"/>
        <dbReference type="EC" id="5.6.2.4"/>
    </reaction>
</comment>
<keyword evidence="3 13" id="KW-0378">Hydrolase</keyword>
<dbReference type="Gene3D" id="1.10.10.160">
    <property type="match status" value="1"/>
</dbReference>
<dbReference type="SUPFAM" id="SSF52540">
    <property type="entry name" value="P-loop containing nucleoside triphosphate hydrolases"/>
    <property type="match status" value="1"/>
</dbReference>
<dbReference type="Pfam" id="PF00580">
    <property type="entry name" value="UvrD-helicase"/>
    <property type="match status" value="1"/>
</dbReference>
<dbReference type="GO" id="GO:0000725">
    <property type="term" value="P:recombinational repair"/>
    <property type="evidence" value="ECO:0007669"/>
    <property type="project" value="TreeGrafter"/>
</dbReference>
<dbReference type="GO" id="GO:0005524">
    <property type="term" value="F:ATP binding"/>
    <property type="evidence" value="ECO:0007669"/>
    <property type="project" value="UniProtKB-UniRule"/>
</dbReference>
<gene>
    <name evidence="16" type="primary">uvrD</name>
    <name evidence="16" type="ORF">DSM104635_02785</name>
</gene>
<dbReference type="InterPro" id="IPR013986">
    <property type="entry name" value="DExx_box_DNA_helicase_dom_sf"/>
</dbReference>
<keyword evidence="2 13" id="KW-0547">Nucleotide-binding</keyword>
<reference evidence="17" key="1">
    <citation type="submission" date="2019-12" db="EMBL/GenBank/DDBJ databases">
        <title>Complete genome of Terracaulis silvestris 0127_4.</title>
        <authorList>
            <person name="Vieira S."/>
            <person name="Riedel T."/>
            <person name="Sproer C."/>
            <person name="Pascual J."/>
            <person name="Boedeker C."/>
            <person name="Overmann J."/>
        </authorList>
    </citation>
    <scope>NUCLEOTIDE SEQUENCE [LARGE SCALE GENOMIC DNA]</scope>
    <source>
        <strain evidence="17">0127_4</strain>
    </source>
</reference>
<dbReference type="InterPro" id="IPR027417">
    <property type="entry name" value="P-loop_NTPase"/>
</dbReference>
<dbReference type="PROSITE" id="PS51198">
    <property type="entry name" value="UVRD_HELICASE_ATP_BIND"/>
    <property type="match status" value="1"/>
</dbReference>
<keyword evidence="6" id="KW-0238">DNA-binding</keyword>
<dbReference type="InterPro" id="IPR014017">
    <property type="entry name" value="DNA_helicase_UvrD-like_C"/>
</dbReference>
<dbReference type="AlphaFoldDB" id="A0A6I6MKZ8"/>
<dbReference type="GO" id="GO:0033202">
    <property type="term" value="C:DNA helicase complex"/>
    <property type="evidence" value="ECO:0007669"/>
    <property type="project" value="TreeGrafter"/>
</dbReference>
<evidence type="ECO:0000256" key="5">
    <source>
        <dbReference type="ARBA" id="ARBA00022840"/>
    </source>
</evidence>
<accession>A0A6I6MKZ8</accession>
<dbReference type="GO" id="GO:0043138">
    <property type="term" value="F:3'-5' DNA helicase activity"/>
    <property type="evidence" value="ECO:0007669"/>
    <property type="project" value="UniProtKB-EC"/>
</dbReference>
<evidence type="ECO:0000256" key="1">
    <source>
        <dbReference type="ARBA" id="ARBA00009922"/>
    </source>
</evidence>
<evidence type="ECO:0000256" key="7">
    <source>
        <dbReference type="ARBA" id="ARBA00023235"/>
    </source>
</evidence>
<comment type="similarity">
    <text evidence="1">Belongs to the helicase family. UvrD subfamily.</text>
</comment>
<evidence type="ECO:0000256" key="10">
    <source>
        <dbReference type="ARBA" id="ARBA00034808"/>
    </source>
</evidence>
<proteinExistence type="inferred from homology"/>
<dbReference type="EMBL" id="CP047045">
    <property type="protein sequence ID" value="QGZ95930.1"/>
    <property type="molecule type" value="Genomic_DNA"/>
</dbReference>
<dbReference type="FunFam" id="3.40.50.300:FF:001890">
    <property type="entry name" value="DNA helicase"/>
    <property type="match status" value="1"/>
</dbReference>
<keyword evidence="4 13" id="KW-0347">Helicase</keyword>
<dbReference type="InterPro" id="IPR000212">
    <property type="entry name" value="DNA_helicase_UvrD/REP"/>
</dbReference>
<dbReference type="Gene3D" id="3.40.50.300">
    <property type="entry name" value="P-loop containing nucleotide triphosphate hydrolases"/>
    <property type="match status" value="2"/>
</dbReference>
<keyword evidence="17" id="KW-1185">Reference proteome</keyword>
<protein>
    <recommendedName>
        <fullName evidence="10">DNA 3'-5' helicase</fullName>
        <ecNumber evidence="10">5.6.2.4</ecNumber>
    </recommendedName>
    <alternativeName>
        <fullName evidence="11">DNA 3'-5' helicase II</fullName>
    </alternativeName>
</protein>
<evidence type="ECO:0000256" key="3">
    <source>
        <dbReference type="ARBA" id="ARBA00022801"/>
    </source>
</evidence>
<evidence type="ECO:0000256" key="8">
    <source>
        <dbReference type="ARBA" id="ARBA00025289"/>
    </source>
</evidence>
<name>A0A6I6MKZ8_9CAUL</name>
<dbReference type="GO" id="GO:0005829">
    <property type="term" value="C:cytosol"/>
    <property type="evidence" value="ECO:0007669"/>
    <property type="project" value="TreeGrafter"/>
</dbReference>
<evidence type="ECO:0000259" key="14">
    <source>
        <dbReference type="PROSITE" id="PS51198"/>
    </source>
</evidence>
<dbReference type="Gene3D" id="1.10.486.10">
    <property type="entry name" value="PCRA, domain 4"/>
    <property type="match status" value="1"/>
</dbReference>
<evidence type="ECO:0000259" key="15">
    <source>
        <dbReference type="PROSITE" id="PS51217"/>
    </source>
</evidence>
<evidence type="ECO:0000256" key="12">
    <source>
        <dbReference type="ARBA" id="ARBA00048988"/>
    </source>
</evidence>
<comment type="function">
    <text evidence="8">Has both ATPase and helicase activities. Unwinds DNA duplexes with 3' to 5' polarity with respect to the bound strand and initiates unwinding most effectively when a single-stranded region is present. Involved in the post-incision events of nucleotide excision repair and methyl-directed mismatch repair.</text>
</comment>
<dbReference type="KEGG" id="tsv:DSM104635_02785"/>
<dbReference type="PROSITE" id="PS51217">
    <property type="entry name" value="UVRD_HELICASE_CTER"/>
    <property type="match status" value="1"/>
</dbReference>
<dbReference type="InterPro" id="IPR014016">
    <property type="entry name" value="UvrD-like_ATP-bd"/>
</dbReference>
<dbReference type="Pfam" id="PF13361">
    <property type="entry name" value="UvrD_C"/>
    <property type="match status" value="1"/>
</dbReference>
<feature type="domain" description="UvrD-like helicase ATP-binding" evidence="14">
    <location>
        <begin position="44"/>
        <end position="325"/>
    </location>
</feature>
<dbReference type="EC" id="5.6.2.4" evidence="10"/>
<feature type="domain" description="UvrD-like helicase C-terminal" evidence="15">
    <location>
        <begin position="326"/>
        <end position="625"/>
    </location>
</feature>
<dbReference type="GO" id="GO:0016787">
    <property type="term" value="F:hydrolase activity"/>
    <property type="evidence" value="ECO:0007669"/>
    <property type="project" value="UniProtKB-UniRule"/>
</dbReference>
<evidence type="ECO:0000256" key="11">
    <source>
        <dbReference type="ARBA" id="ARBA00034923"/>
    </source>
</evidence>
<evidence type="ECO:0000256" key="13">
    <source>
        <dbReference type="PROSITE-ProRule" id="PRU00560"/>
    </source>
</evidence>
<evidence type="ECO:0000256" key="9">
    <source>
        <dbReference type="ARBA" id="ARBA00034617"/>
    </source>
</evidence>